<feature type="coiled-coil region" evidence="1">
    <location>
        <begin position="2"/>
        <end position="55"/>
    </location>
</feature>
<dbReference type="Proteomes" id="UP001211065">
    <property type="component" value="Unassembled WGS sequence"/>
</dbReference>
<dbReference type="PANTHER" id="PTHR12419:SF10">
    <property type="entry name" value="DEUBIQUITINASE OTUD6B"/>
    <property type="match status" value="1"/>
</dbReference>
<dbReference type="AlphaFoldDB" id="A0AAD5Y1T4"/>
<dbReference type="InterPro" id="IPR038765">
    <property type="entry name" value="Papain-like_cys_pep_sf"/>
</dbReference>
<reference evidence="4" key="1">
    <citation type="submission" date="2020-05" db="EMBL/GenBank/DDBJ databases">
        <title>Phylogenomic resolution of chytrid fungi.</title>
        <authorList>
            <person name="Stajich J.E."/>
            <person name="Amses K."/>
            <person name="Simmons R."/>
            <person name="Seto K."/>
            <person name="Myers J."/>
            <person name="Bonds A."/>
            <person name="Quandt C.A."/>
            <person name="Barry K."/>
            <person name="Liu P."/>
            <person name="Grigoriev I."/>
            <person name="Longcore J.E."/>
            <person name="James T.Y."/>
        </authorList>
    </citation>
    <scope>NUCLEOTIDE SEQUENCE</scope>
    <source>
        <strain evidence="4">JEL0476</strain>
    </source>
</reference>
<keyword evidence="5" id="KW-1185">Reference proteome</keyword>
<dbReference type="PROSITE" id="PS50802">
    <property type="entry name" value="OTU"/>
    <property type="match status" value="1"/>
</dbReference>
<dbReference type="Gene3D" id="3.90.70.80">
    <property type="match status" value="1"/>
</dbReference>
<evidence type="ECO:0000256" key="1">
    <source>
        <dbReference type="SAM" id="Coils"/>
    </source>
</evidence>
<evidence type="ECO:0000259" key="3">
    <source>
        <dbReference type="PROSITE" id="PS50802"/>
    </source>
</evidence>
<comment type="caution">
    <text evidence="4">The sequence shown here is derived from an EMBL/GenBank/DDBJ whole genome shotgun (WGS) entry which is preliminary data.</text>
</comment>
<evidence type="ECO:0000313" key="5">
    <source>
        <dbReference type="Proteomes" id="UP001211065"/>
    </source>
</evidence>
<feature type="region of interest" description="Disordered" evidence="2">
    <location>
        <begin position="82"/>
        <end position="110"/>
    </location>
</feature>
<protein>
    <recommendedName>
        <fullName evidence="3">OTU domain-containing protein</fullName>
    </recommendedName>
</protein>
<dbReference type="GO" id="GO:0004843">
    <property type="term" value="F:cysteine-type deubiquitinase activity"/>
    <property type="evidence" value="ECO:0007669"/>
    <property type="project" value="TreeGrafter"/>
</dbReference>
<organism evidence="4 5">
    <name type="scientific">Clydaea vesicula</name>
    <dbReference type="NCBI Taxonomy" id="447962"/>
    <lineage>
        <taxon>Eukaryota</taxon>
        <taxon>Fungi</taxon>
        <taxon>Fungi incertae sedis</taxon>
        <taxon>Chytridiomycota</taxon>
        <taxon>Chytridiomycota incertae sedis</taxon>
        <taxon>Chytridiomycetes</taxon>
        <taxon>Lobulomycetales</taxon>
        <taxon>Lobulomycetaceae</taxon>
        <taxon>Clydaea</taxon>
    </lineage>
</organism>
<evidence type="ECO:0000256" key="2">
    <source>
        <dbReference type="SAM" id="MobiDB-lite"/>
    </source>
</evidence>
<dbReference type="CDD" id="cd22748">
    <property type="entry name" value="OTU_OTUD6-like"/>
    <property type="match status" value="1"/>
</dbReference>
<name>A0AAD5Y1T4_9FUNG</name>
<proteinExistence type="predicted"/>
<evidence type="ECO:0000313" key="4">
    <source>
        <dbReference type="EMBL" id="KAJ3227810.1"/>
    </source>
</evidence>
<keyword evidence="1" id="KW-0175">Coiled coil</keyword>
<dbReference type="Pfam" id="PF02338">
    <property type="entry name" value="OTU"/>
    <property type="match status" value="1"/>
</dbReference>
<gene>
    <name evidence="4" type="ORF">HK099_000064</name>
</gene>
<dbReference type="InterPro" id="IPR003323">
    <property type="entry name" value="OTU_dom"/>
</dbReference>
<accession>A0AAD5Y1T4</accession>
<feature type="compositionally biased region" description="Basic and acidic residues" evidence="2">
    <location>
        <begin position="100"/>
        <end position="110"/>
    </location>
</feature>
<dbReference type="InterPro" id="IPR050704">
    <property type="entry name" value="Peptidase_C85-like"/>
</dbReference>
<dbReference type="PANTHER" id="PTHR12419">
    <property type="entry name" value="OTU DOMAIN CONTAINING PROTEIN"/>
    <property type="match status" value="1"/>
</dbReference>
<sequence>MEEELEDLKSKQKKELKQLQNDITKLKKSTDKKKKKELLEQIDKMENEIKERHIAEFNALELKWKDLKIEKAIEDVNVEKLEPDVNSNDNSPRFKQKKNRQQERKLRKKAEQEKIYQEALNEASTQIDYRSLEQESINDLLSLMKLKIKEIDPDGHCLYNAIIHQLSISKNNSVEFDYKQLRSITSKFIYENKLDFLPFLLNNNGEILNDDEFEKYCNDLKDTAVWGGQPEINALSQYFKREIHVVQMGSPVLKIGEGQYAESSEPIKISYHRHSYGLGEHYNSLVPIA</sequence>
<dbReference type="EMBL" id="JADGJW010000010">
    <property type="protein sequence ID" value="KAJ3227810.1"/>
    <property type="molecule type" value="Genomic_DNA"/>
</dbReference>
<dbReference type="SUPFAM" id="SSF54001">
    <property type="entry name" value="Cysteine proteinases"/>
    <property type="match status" value="1"/>
</dbReference>
<feature type="domain" description="OTU" evidence="3">
    <location>
        <begin position="146"/>
        <end position="288"/>
    </location>
</feature>
<dbReference type="GO" id="GO:0016579">
    <property type="term" value="P:protein deubiquitination"/>
    <property type="evidence" value="ECO:0007669"/>
    <property type="project" value="TreeGrafter"/>
</dbReference>